<dbReference type="InterPro" id="IPR017689">
    <property type="entry name" value="BamD"/>
</dbReference>
<dbReference type="Gene3D" id="1.25.40.10">
    <property type="entry name" value="Tetratricopeptide repeat domain"/>
    <property type="match status" value="1"/>
</dbReference>
<evidence type="ECO:0000313" key="8">
    <source>
        <dbReference type="EMBL" id="MET4633878.1"/>
    </source>
</evidence>
<evidence type="ECO:0000313" key="9">
    <source>
        <dbReference type="Proteomes" id="UP001549321"/>
    </source>
</evidence>
<evidence type="ECO:0000256" key="5">
    <source>
        <dbReference type="ARBA" id="ARBA00023288"/>
    </source>
</evidence>
<dbReference type="Pfam" id="PF13525">
    <property type="entry name" value="YfiO"/>
    <property type="match status" value="1"/>
</dbReference>
<proteinExistence type="inferred from homology"/>
<evidence type="ECO:0000259" key="7">
    <source>
        <dbReference type="Pfam" id="PF13525"/>
    </source>
</evidence>
<evidence type="ECO:0000256" key="2">
    <source>
        <dbReference type="ARBA" id="ARBA00023136"/>
    </source>
</evidence>
<keyword evidence="3" id="KW-0564">Palmitate</keyword>
<dbReference type="SUPFAM" id="SSF48452">
    <property type="entry name" value="TPR-like"/>
    <property type="match status" value="1"/>
</dbReference>
<dbReference type="NCBIfam" id="TIGR03302">
    <property type="entry name" value="OM_YfiO"/>
    <property type="match status" value="1"/>
</dbReference>
<evidence type="ECO:0000256" key="3">
    <source>
        <dbReference type="ARBA" id="ARBA00023139"/>
    </source>
</evidence>
<comment type="subunit">
    <text evidence="6">Part of the Bam complex.</text>
</comment>
<keyword evidence="2 6" id="KW-0472">Membrane</keyword>
<protein>
    <recommendedName>
        <fullName evidence="6">Outer membrane protein assembly factor BamD</fullName>
    </recommendedName>
</protein>
<dbReference type="HAMAP" id="MF_00922">
    <property type="entry name" value="OM_assembly_BamD"/>
    <property type="match status" value="1"/>
</dbReference>
<name>A0ABV2QYB5_9HYPH</name>
<keyword evidence="5" id="KW-0449">Lipoprotein</keyword>
<keyword evidence="1 6" id="KW-0732">Signal</keyword>
<evidence type="ECO:0000256" key="6">
    <source>
        <dbReference type="HAMAP-Rule" id="MF_00922"/>
    </source>
</evidence>
<evidence type="ECO:0000256" key="4">
    <source>
        <dbReference type="ARBA" id="ARBA00023237"/>
    </source>
</evidence>
<evidence type="ECO:0000256" key="1">
    <source>
        <dbReference type="ARBA" id="ARBA00022729"/>
    </source>
</evidence>
<comment type="similarity">
    <text evidence="6">Belongs to the BamD family.</text>
</comment>
<accession>A0ABV2QYB5</accession>
<keyword evidence="9" id="KW-1185">Reference proteome</keyword>
<dbReference type="PANTHER" id="PTHR37423">
    <property type="entry name" value="SOLUBLE LYTIC MUREIN TRANSGLYCOSYLASE-RELATED"/>
    <property type="match status" value="1"/>
</dbReference>
<dbReference type="InterPro" id="IPR039565">
    <property type="entry name" value="BamD-like"/>
</dbReference>
<comment type="function">
    <text evidence="6">Part of the outer membrane protein assembly complex, which is involved in assembly and insertion of beta-barrel proteins into the outer membrane.</text>
</comment>
<organism evidence="8 9">
    <name type="scientific">Kaistia defluvii</name>
    <dbReference type="NCBI Taxonomy" id="410841"/>
    <lineage>
        <taxon>Bacteria</taxon>
        <taxon>Pseudomonadati</taxon>
        <taxon>Pseudomonadota</taxon>
        <taxon>Alphaproteobacteria</taxon>
        <taxon>Hyphomicrobiales</taxon>
        <taxon>Kaistiaceae</taxon>
        <taxon>Kaistia</taxon>
    </lineage>
</organism>
<feature type="domain" description="Outer membrane lipoprotein BamD-like" evidence="7">
    <location>
        <begin position="50"/>
        <end position="245"/>
    </location>
</feature>
<feature type="chain" id="PRO_5044940870" description="Outer membrane protein assembly factor BamD" evidence="6">
    <location>
        <begin position="36"/>
        <end position="290"/>
    </location>
</feature>
<sequence precursor="true">MNVVSSIRPSTFAAFGRFGSVTLRAAALCALVAVAGCSLTKDDDTVDEPDVPAGQMYNQGLTLMQNGKLKAAAKQFEQVDQQHPYTEWARKALIMTAFTNYRLGNYDDAVNASRRYISLYPASPDAGYAQYIIGQSYFKQIPEVTRDQDATKKAIAAMQEVVDKYPTSEYVDDAQKAIVVARDQLAGKEMQVGRYYLERKEYPAAINRFKLVVTDYANTRHVEEALYRLTAAYYAMGIVPEAQTAAAVLGHNFPNSQWYKDAYSLLQTGGVSPSESKGSWISRAFRSVTG</sequence>
<dbReference type="EMBL" id="JBEPSM010000001">
    <property type="protein sequence ID" value="MET4633878.1"/>
    <property type="molecule type" value="Genomic_DNA"/>
</dbReference>
<reference evidence="8 9" key="1">
    <citation type="submission" date="2024-06" db="EMBL/GenBank/DDBJ databases">
        <title>Sorghum-associated microbial communities from plants grown in Nebraska, USA.</title>
        <authorList>
            <person name="Schachtman D."/>
        </authorList>
    </citation>
    <scope>NUCLEOTIDE SEQUENCE [LARGE SCALE GENOMIC DNA]</scope>
    <source>
        <strain evidence="8 9">3207</strain>
    </source>
</reference>
<dbReference type="Proteomes" id="UP001549321">
    <property type="component" value="Unassembled WGS sequence"/>
</dbReference>
<dbReference type="CDD" id="cd15830">
    <property type="entry name" value="BamD"/>
    <property type="match status" value="1"/>
</dbReference>
<dbReference type="InterPro" id="IPR011990">
    <property type="entry name" value="TPR-like_helical_dom_sf"/>
</dbReference>
<comment type="caution">
    <text evidence="8">The sequence shown here is derived from an EMBL/GenBank/DDBJ whole genome shotgun (WGS) entry which is preliminary data.</text>
</comment>
<feature type="signal peptide" evidence="6">
    <location>
        <begin position="1"/>
        <end position="35"/>
    </location>
</feature>
<dbReference type="RefSeq" id="WP_354550403.1">
    <property type="nucleotide sequence ID" value="NZ_JBEPSM010000001.1"/>
</dbReference>
<dbReference type="PANTHER" id="PTHR37423:SF1">
    <property type="entry name" value="OUTER MEMBRANE PROTEIN ASSEMBLY FACTOR BAMD"/>
    <property type="match status" value="1"/>
</dbReference>
<comment type="subcellular location">
    <subcellularLocation>
        <location evidence="6">Cell outer membrane</location>
    </subcellularLocation>
</comment>
<gene>
    <name evidence="6" type="primary">bamD</name>
    <name evidence="8" type="ORF">ABIE08_001791</name>
</gene>
<keyword evidence="4 6" id="KW-0998">Cell outer membrane</keyword>